<dbReference type="Pfam" id="PF00023">
    <property type="entry name" value="Ank"/>
    <property type="match status" value="1"/>
</dbReference>
<sequence>MSLEQSTMSIFDAIHEGVDETTRLIDAGVDVNSKDEYGRTPLHEVVSSLARIKGKKGLEIVRILLQAGADVNSKDEEYGRTPLHLAIDYDKKGEITKLLIDSGAHLDIQDNDGDTPLHSASRSEFFKSAAKILIDSGAKVDIKNNNGDTPLHIACIYAYDEDDTDDEDSVDEAEISSNFTLSGDGVTTPYVWTGITGTPYAGWTTPAEGKQVYTKGPIITDFAGFLGLTGLTTTYHRIEDHRIKMLIDSGAKVNIKNNNGCTPLHYACEKFYYRHKLSESELAERIGLPRLLVSRGANLEIPNDDGDTPLDIARKHCVKTLADILLETSPDWEAKGGKTKKRCQKGKRRNKATHRCRKIKRNKNC</sequence>
<name>A0A6C0I471_9ZZZZ</name>
<dbReference type="SMART" id="SM00248">
    <property type="entry name" value="ANK"/>
    <property type="match status" value="7"/>
</dbReference>
<feature type="compositionally biased region" description="Basic residues" evidence="3">
    <location>
        <begin position="337"/>
        <end position="355"/>
    </location>
</feature>
<dbReference type="SUPFAM" id="SSF48403">
    <property type="entry name" value="Ankyrin repeat"/>
    <property type="match status" value="2"/>
</dbReference>
<keyword evidence="1" id="KW-0677">Repeat</keyword>
<keyword evidence="2" id="KW-0040">ANK repeat</keyword>
<proteinExistence type="predicted"/>
<dbReference type="Pfam" id="PF12796">
    <property type="entry name" value="Ank_2"/>
    <property type="match status" value="2"/>
</dbReference>
<reference evidence="4" key="1">
    <citation type="journal article" date="2020" name="Nature">
        <title>Giant virus diversity and host interactions through global metagenomics.</title>
        <authorList>
            <person name="Schulz F."/>
            <person name="Roux S."/>
            <person name="Paez-Espino D."/>
            <person name="Jungbluth S."/>
            <person name="Walsh D.A."/>
            <person name="Denef V.J."/>
            <person name="McMahon K.D."/>
            <person name="Konstantinidis K.T."/>
            <person name="Eloe-Fadrosh E.A."/>
            <person name="Kyrpides N.C."/>
            <person name="Woyke T."/>
        </authorList>
    </citation>
    <scope>NUCLEOTIDE SEQUENCE</scope>
    <source>
        <strain evidence="4">GVMAG-M-3300023184-190</strain>
    </source>
</reference>
<feature type="region of interest" description="Disordered" evidence="3">
    <location>
        <begin position="333"/>
        <end position="355"/>
    </location>
</feature>
<organism evidence="4">
    <name type="scientific">viral metagenome</name>
    <dbReference type="NCBI Taxonomy" id="1070528"/>
    <lineage>
        <taxon>unclassified sequences</taxon>
        <taxon>metagenomes</taxon>
        <taxon>organismal metagenomes</taxon>
    </lineage>
</organism>
<evidence type="ECO:0000256" key="1">
    <source>
        <dbReference type="ARBA" id="ARBA00022737"/>
    </source>
</evidence>
<dbReference type="InterPro" id="IPR002110">
    <property type="entry name" value="Ankyrin_rpt"/>
</dbReference>
<dbReference type="PANTHER" id="PTHR24171">
    <property type="entry name" value="ANKYRIN REPEAT DOMAIN-CONTAINING PROTEIN 39-RELATED"/>
    <property type="match status" value="1"/>
</dbReference>
<dbReference type="Gene3D" id="1.25.40.20">
    <property type="entry name" value="Ankyrin repeat-containing domain"/>
    <property type="match status" value="2"/>
</dbReference>
<accession>A0A6C0I471</accession>
<dbReference type="AlphaFoldDB" id="A0A6C0I471"/>
<dbReference type="EMBL" id="MN740098">
    <property type="protein sequence ID" value="QHT87694.1"/>
    <property type="molecule type" value="Genomic_DNA"/>
</dbReference>
<evidence type="ECO:0000256" key="2">
    <source>
        <dbReference type="ARBA" id="ARBA00023043"/>
    </source>
</evidence>
<evidence type="ECO:0000256" key="3">
    <source>
        <dbReference type="SAM" id="MobiDB-lite"/>
    </source>
</evidence>
<dbReference type="InterPro" id="IPR036770">
    <property type="entry name" value="Ankyrin_rpt-contain_sf"/>
</dbReference>
<evidence type="ECO:0000313" key="4">
    <source>
        <dbReference type="EMBL" id="QHT87694.1"/>
    </source>
</evidence>
<dbReference type="PROSITE" id="PS50088">
    <property type="entry name" value="ANK_REPEAT"/>
    <property type="match status" value="3"/>
</dbReference>
<dbReference type="PROSITE" id="PS50297">
    <property type="entry name" value="ANK_REP_REGION"/>
    <property type="match status" value="3"/>
</dbReference>
<protein>
    <submittedName>
        <fullName evidence="4">Uncharacterized protein</fullName>
    </submittedName>
</protein>